<feature type="non-terminal residue" evidence="1">
    <location>
        <position position="169"/>
    </location>
</feature>
<reference evidence="1" key="1">
    <citation type="submission" date="2018-05" db="EMBL/GenBank/DDBJ databases">
        <authorList>
            <person name="Lanie J.A."/>
            <person name="Ng W.-L."/>
            <person name="Kazmierczak K.M."/>
            <person name="Andrzejewski T.M."/>
            <person name="Davidsen T.M."/>
            <person name="Wayne K.J."/>
            <person name="Tettelin H."/>
            <person name="Glass J.I."/>
            <person name="Rusch D."/>
            <person name="Podicherti R."/>
            <person name="Tsui H.-C.T."/>
            <person name="Winkler M.E."/>
        </authorList>
    </citation>
    <scope>NUCLEOTIDE SEQUENCE</scope>
</reference>
<dbReference type="SUPFAM" id="SSF51197">
    <property type="entry name" value="Clavaminate synthase-like"/>
    <property type="match status" value="1"/>
</dbReference>
<name>A0A382G9E9_9ZZZZ</name>
<dbReference type="Gene3D" id="2.60.120.620">
    <property type="entry name" value="q2cbj1_9rhob like domain"/>
    <property type="match status" value="1"/>
</dbReference>
<evidence type="ECO:0000313" key="1">
    <source>
        <dbReference type="EMBL" id="SVB71876.1"/>
    </source>
</evidence>
<protein>
    <submittedName>
        <fullName evidence="1">Uncharacterized protein</fullName>
    </submittedName>
</protein>
<dbReference type="EMBL" id="UINC01054319">
    <property type="protein sequence ID" value="SVB71876.1"/>
    <property type="molecule type" value="Genomic_DNA"/>
</dbReference>
<feature type="non-terminal residue" evidence="1">
    <location>
        <position position="1"/>
    </location>
</feature>
<proteinExistence type="predicted"/>
<accession>A0A382G9E9</accession>
<sequence length="169" mass="19300">VPTELENYLFDLQGYLLLEDAVTVDHLSCLNGILETYLDMAQDTWRGNVHRVLDNTLSVHFYNIFEMGEAFERLIDHASWIDYVNRFVGGDDGLCIDESFADIRDQGYASPLHSGGHKRRIRTQFRFHNSEFRCGQVNILLALTDVRECDGPTMIIPGSHKSNLPHPAF</sequence>
<dbReference type="Pfam" id="PF05721">
    <property type="entry name" value="PhyH"/>
    <property type="match status" value="1"/>
</dbReference>
<dbReference type="AlphaFoldDB" id="A0A382G9E9"/>
<organism evidence="1">
    <name type="scientific">marine metagenome</name>
    <dbReference type="NCBI Taxonomy" id="408172"/>
    <lineage>
        <taxon>unclassified sequences</taxon>
        <taxon>metagenomes</taxon>
        <taxon>ecological metagenomes</taxon>
    </lineage>
</organism>
<dbReference type="InterPro" id="IPR008775">
    <property type="entry name" value="Phytyl_CoA_dOase-like"/>
</dbReference>
<gene>
    <name evidence="1" type="ORF">METZ01_LOCUS224730</name>
</gene>